<dbReference type="STRING" id="416450.A0A1V6QBQ6"/>
<keyword evidence="2" id="KW-1185">Reference proteome</keyword>
<dbReference type="AlphaFoldDB" id="A0A1V6QBQ6"/>
<sequence length="180" mass="21001">MPVETNPRRKRWVHTGEPITNITDVPEGWTFHEPDLHKDQIERCRERISDAIMAGIFHHKLAHYLQRRSEMIASEGSGLSWAVVQRLDFLKWKKSWLELNGDYDGQMPNINGLMEAYRAGKKFEKGNLSYWYRGSQVYPEKDTDELDYWQAMHLQSRFTGASGFWLEGLGVPWSGEVSLK</sequence>
<dbReference type="EMBL" id="MDYN01000007">
    <property type="protein sequence ID" value="OQD86658.1"/>
    <property type="molecule type" value="Genomic_DNA"/>
</dbReference>
<evidence type="ECO:0000313" key="2">
    <source>
        <dbReference type="Proteomes" id="UP000191672"/>
    </source>
</evidence>
<gene>
    <name evidence="1" type="ORF">PENANT_c007G10431</name>
</gene>
<evidence type="ECO:0000313" key="1">
    <source>
        <dbReference type="EMBL" id="OQD86658.1"/>
    </source>
</evidence>
<comment type="caution">
    <text evidence="1">The sequence shown here is derived from an EMBL/GenBank/DDBJ whole genome shotgun (WGS) entry which is preliminary data.</text>
</comment>
<dbReference type="Proteomes" id="UP000191672">
    <property type="component" value="Unassembled WGS sequence"/>
</dbReference>
<protein>
    <submittedName>
        <fullName evidence="1">Uncharacterized protein</fullName>
    </submittedName>
</protein>
<accession>A0A1V6QBQ6</accession>
<name>A0A1V6QBQ6_9EURO</name>
<reference evidence="2" key="1">
    <citation type="journal article" date="2017" name="Nat. Microbiol.">
        <title>Global analysis of biosynthetic gene clusters reveals vast potential of secondary metabolite production in Penicillium species.</title>
        <authorList>
            <person name="Nielsen J.C."/>
            <person name="Grijseels S."/>
            <person name="Prigent S."/>
            <person name="Ji B."/>
            <person name="Dainat J."/>
            <person name="Nielsen K.F."/>
            <person name="Frisvad J.C."/>
            <person name="Workman M."/>
            <person name="Nielsen J."/>
        </authorList>
    </citation>
    <scope>NUCLEOTIDE SEQUENCE [LARGE SCALE GENOMIC DNA]</scope>
    <source>
        <strain evidence="2">IBT 31811</strain>
    </source>
</reference>
<proteinExistence type="predicted"/>
<organism evidence="1 2">
    <name type="scientific">Penicillium antarcticum</name>
    <dbReference type="NCBI Taxonomy" id="416450"/>
    <lineage>
        <taxon>Eukaryota</taxon>
        <taxon>Fungi</taxon>
        <taxon>Dikarya</taxon>
        <taxon>Ascomycota</taxon>
        <taxon>Pezizomycotina</taxon>
        <taxon>Eurotiomycetes</taxon>
        <taxon>Eurotiomycetidae</taxon>
        <taxon>Eurotiales</taxon>
        <taxon>Aspergillaceae</taxon>
        <taxon>Penicillium</taxon>
    </lineage>
</organism>